<dbReference type="EMBL" id="KZ305018">
    <property type="protein sequence ID" value="PIA65706.1"/>
    <property type="molecule type" value="Genomic_DNA"/>
</dbReference>
<gene>
    <name evidence="1" type="ORF">AQUCO_00100897v1</name>
</gene>
<dbReference type="STRING" id="218851.A0A2G5FCL2"/>
<dbReference type="AlphaFoldDB" id="A0A2G5FCL2"/>
<dbReference type="OrthoDB" id="1989106at2759"/>
<name>A0A2G5FCL2_AQUCA</name>
<evidence type="ECO:0000313" key="2">
    <source>
        <dbReference type="Proteomes" id="UP000230069"/>
    </source>
</evidence>
<evidence type="ECO:0000313" key="1">
    <source>
        <dbReference type="EMBL" id="PIA65706.1"/>
    </source>
</evidence>
<accession>A0A2G5FCL2</accession>
<reference evidence="1 2" key="1">
    <citation type="submission" date="2017-09" db="EMBL/GenBank/DDBJ databases">
        <title>WGS assembly of Aquilegia coerulea Goldsmith.</title>
        <authorList>
            <person name="Hodges S."/>
            <person name="Kramer E."/>
            <person name="Nordborg M."/>
            <person name="Tomkins J."/>
            <person name="Borevitz J."/>
            <person name="Derieg N."/>
            <person name="Yan J."/>
            <person name="Mihaltcheva S."/>
            <person name="Hayes R.D."/>
            <person name="Rokhsar D."/>
        </authorList>
    </citation>
    <scope>NUCLEOTIDE SEQUENCE [LARGE SCALE GENOMIC DNA]</scope>
    <source>
        <strain evidence="2">cv. Goldsmith</strain>
    </source>
</reference>
<organism evidence="1 2">
    <name type="scientific">Aquilegia coerulea</name>
    <name type="common">Rocky mountain columbine</name>
    <dbReference type="NCBI Taxonomy" id="218851"/>
    <lineage>
        <taxon>Eukaryota</taxon>
        <taxon>Viridiplantae</taxon>
        <taxon>Streptophyta</taxon>
        <taxon>Embryophyta</taxon>
        <taxon>Tracheophyta</taxon>
        <taxon>Spermatophyta</taxon>
        <taxon>Magnoliopsida</taxon>
        <taxon>Ranunculales</taxon>
        <taxon>Ranunculaceae</taxon>
        <taxon>Thalictroideae</taxon>
        <taxon>Aquilegia</taxon>
    </lineage>
</organism>
<keyword evidence="2" id="KW-1185">Reference proteome</keyword>
<evidence type="ECO:0008006" key="3">
    <source>
        <dbReference type="Google" id="ProtNLM"/>
    </source>
</evidence>
<sequence>MVTVRCSLNKLESHYIGRKNGDKDTASPFGNFLELQTKEIHMVTGIVSEVLKYRVVPLKYRIWGIDLTFTPMDVALILGLRIGEVPKSFLLRKKTEVSDFRLNYFGKKTPPGAKEIKEALIRARNDPAADVDDVHRLNCLYLFAICLLPDSSKKVDVSLETKQDQLELLIFNNHQISQIR</sequence>
<dbReference type="InParanoid" id="A0A2G5FCL2"/>
<protein>
    <recommendedName>
        <fullName evidence="3">Aminotransferase-like plant mobile domain-containing protein</fullName>
    </recommendedName>
</protein>
<dbReference type="Proteomes" id="UP000230069">
    <property type="component" value="Unassembled WGS sequence"/>
</dbReference>
<proteinExistence type="predicted"/>